<dbReference type="EMBL" id="PVZF01000008">
    <property type="protein sequence ID" value="PRY13598.1"/>
    <property type="molecule type" value="Genomic_DNA"/>
</dbReference>
<organism evidence="2 3">
    <name type="scientific">Kineococcus rhizosphaerae</name>
    <dbReference type="NCBI Taxonomy" id="559628"/>
    <lineage>
        <taxon>Bacteria</taxon>
        <taxon>Bacillati</taxon>
        <taxon>Actinomycetota</taxon>
        <taxon>Actinomycetes</taxon>
        <taxon>Kineosporiales</taxon>
        <taxon>Kineosporiaceae</taxon>
        <taxon>Kineococcus</taxon>
    </lineage>
</organism>
<reference evidence="2 3" key="1">
    <citation type="submission" date="2018-03" db="EMBL/GenBank/DDBJ databases">
        <title>Genomic Encyclopedia of Archaeal and Bacterial Type Strains, Phase II (KMG-II): from individual species to whole genera.</title>
        <authorList>
            <person name="Goeker M."/>
        </authorList>
    </citation>
    <scope>NUCLEOTIDE SEQUENCE [LARGE SCALE GENOMIC DNA]</scope>
    <source>
        <strain evidence="2 3">DSM 19711</strain>
    </source>
</reference>
<feature type="region of interest" description="Disordered" evidence="1">
    <location>
        <begin position="91"/>
        <end position="120"/>
    </location>
</feature>
<evidence type="ECO:0000313" key="3">
    <source>
        <dbReference type="Proteomes" id="UP000238083"/>
    </source>
</evidence>
<accession>A0A2T0R211</accession>
<proteinExistence type="predicted"/>
<comment type="caution">
    <text evidence="2">The sequence shown here is derived from an EMBL/GenBank/DDBJ whole genome shotgun (WGS) entry which is preliminary data.</text>
</comment>
<name>A0A2T0R211_9ACTN</name>
<evidence type="ECO:0000313" key="2">
    <source>
        <dbReference type="EMBL" id="PRY13598.1"/>
    </source>
</evidence>
<dbReference type="Proteomes" id="UP000238083">
    <property type="component" value="Unassembled WGS sequence"/>
</dbReference>
<protein>
    <submittedName>
        <fullName evidence="2">Uncharacterized protein</fullName>
    </submittedName>
</protein>
<keyword evidence="3" id="KW-1185">Reference proteome</keyword>
<evidence type="ECO:0000256" key="1">
    <source>
        <dbReference type="SAM" id="MobiDB-lite"/>
    </source>
</evidence>
<sequence>MSPERRSGPTPKGRTACDEVPATVADRIADTTDTCHDHSVRRLAYAVVYRTPLSTFVHVLLSGQSAESRERKARRRGWSVQVVPVHLVPIDPGQSLDPRALPEPDEAVQPRRRRRRPDALTAAEAEALEPIAVADLGAVGT</sequence>
<gene>
    <name evidence="2" type="ORF">CLV37_108268</name>
</gene>
<dbReference type="AlphaFoldDB" id="A0A2T0R211"/>